<dbReference type="Pfam" id="PF00378">
    <property type="entry name" value="ECH_1"/>
    <property type="match status" value="1"/>
</dbReference>
<evidence type="ECO:0000256" key="1">
    <source>
        <dbReference type="ARBA" id="ARBA00005254"/>
    </source>
</evidence>
<organism evidence="2 3">
    <name type="scientific">Solimonas aquatica</name>
    <dbReference type="NCBI Taxonomy" id="489703"/>
    <lineage>
        <taxon>Bacteria</taxon>
        <taxon>Pseudomonadati</taxon>
        <taxon>Pseudomonadota</taxon>
        <taxon>Gammaproteobacteria</taxon>
        <taxon>Nevskiales</taxon>
        <taxon>Nevskiaceae</taxon>
        <taxon>Solimonas</taxon>
    </lineage>
</organism>
<dbReference type="RefSeq" id="WP_093281820.1">
    <property type="nucleotide sequence ID" value="NZ_FOFS01000002.1"/>
</dbReference>
<reference evidence="2 3" key="1">
    <citation type="submission" date="2016-10" db="EMBL/GenBank/DDBJ databases">
        <authorList>
            <person name="de Groot N.N."/>
        </authorList>
    </citation>
    <scope>NUCLEOTIDE SEQUENCE [LARGE SCALE GENOMIC DNA]</scope>
    <source>
        <strain evidence="2 3">DSM 25927</strain>
    </source>
</reference>
<gene>
    <name evidence="2" type="ORF">SAMN04488038_10257</name>
</gene>
<evidence type="ECO:0000313" key="2">
    <source>
        <dbReference type="EMBL" id="SEP87211.1"/>
    </source>
</evidence>
<dbReference type="Gene3D" id="3.90.226.10">
    <property type="entry name" value="2-enoyl-CoA Hydratase, Chain A, domain 1"/>
    <property type="match status" value="1"/>
</dbReference>
<dbReference type="Proteomes" id="UP000199233">
    <property type="component" value="Unassembled WGS sequence"/>
</dbReference>
<dbReference type="EMBL" id="FOFS01000002">
    <property type="protein sequence ID" value="SEP87211.1"/>
    <property type="molecule type" value="Genomic_DNA"/>
</dbReference>
<sequence>MQYESLELQITEGLARLTLNQPQIGNPFNAAFCADWGRVANELAGRRDLRAVLISAKGRFFSVGGDIGMFSRNLEDLPDRIREWTGGLHLGTARMARLNAPIIAAVHGSCMGGACALIAGCDLVFSARSARFGAAYAQIGYSCDAGASFALASRMGIARARRFLLLAEMMDACSAQATGLVDELVDDEQLLAEAEKAAIRLSQGPTRAYGEIRRLLSRAFSQPLEAQLEDEAQSLSRVAASADAREGIMAFVEKRSARFQGS</sequence>
<dbReference type="STRING" id="489703.SAMN04488038_10257"/>
<dbReference type="PANTHER" id="PTHR42964:SF1">
    <property type="entry name" value="POLYKETIDE BIOSYNTHESIS ENOYL-COA HYDRATASE PKSH-RELATED"/>
    <property type="match status" value="1"/>
</dbReference>
<dbReference type="InterPro" id="IPR051683">
    <property type="entry name" value="Enoyl-CoA_Hydratase/Isomerase"/>
</dbReference>
<dbReference type="OrthoDB" id="9807606at2"/>
<dbReference type="GO" id="GO:0016853">
    <property type="term" value="F:isomerase activity"/>
    <property type="evidence" value="ECO:0007669"/>
    <property type="project" value="UniProtKB-KW"/>
</dbReference>
<keyword evidence="2" id="KW-0413">Isomerase</keyword>
<dbReference type="PANTHER" id="PTHR42964">
    <property type="entry name" value="ENOYL-COA HYDRATASE"/>
    <property type="match status" value="1"/>
</dbReference>
<dbReference type="InterPro" id="IPR029045">
    <property type="entry name" value="ClpP/crotonase-like_dom_sf"/>
</dbReference>
<dbReference type="InterPro" id="IPR001753">
    <property type="entry name" value="Enoyl-CoA_hydra/iso"/>
</dbReference>
<dbReference type="InterPro" id="IPR014748">
    <property type="entry name" value="Enoyl-CoA_hydra_C"/>
</dbReference>
<keyword evidence="3" id="KW-1185">Reference proteome</keyword>
<dbReference type="Gene3D" id="1.10.12.10">
    <property type="entry name" value="Lyase 2-enoyl-coa Hydratase, Chain A, domain 2"/>
    <property type="match status" value="1"/>
</dbReference>
<name>A0A1H9BER3_9GAMM</name>
<dbReference type="AlphaFoldDB" id="A0A1H9BER3"/>
<evidence type="ECO:0000313" key="3">
    <source>
        <dbReference type="Proteomes" id="UP000199233"/>
    </source>
</evidence>
<protein>
    <submittedName>
        <fullName evidence="2">2-(1,2-epoxy-1,2-dihydrophenyl)acetyl-CoA isomerase</fullName>
    </submittedName>
</protein>
<dbReference type="SUPFAM" id="SSF52096">
    <property type="entry name" value="ClpP/crotonase"/>
    <property type="match status" value="1"/>
</dbReference>
<dbReference type="CDD" id="cd06558">
    <property type="entry name" value="crotonase-like"/>
    <property type="match status" value="1"/>
</dbReference>
<proteinExistence type="inferred from homology"/>
<comment type="similarity">
    <text evidence="1">Belongs to the enoyl-CoA hydratase/isomerase family.</text>
</comment>
<accession>A0A1H9BER3</accession>